<feature type="region of interest" description="Disordered" evidence="1">
    <location>
        <begin position="1"/>
        <end position="76"/>
    </location>
</feature>
<evidence type="ECO:0000256" key="1">
    <source>
        <dbReference type="SAM" id="MobiDB-lite"/>
    </source>
</evidence>
<sequence length="154" mass="16698">MTGGLSSFPQGRESPKQKPSMKSQSLTETPGFPQDMPPTLFHPSSPKVKATEPSKTEKDMDAASVASTSTFSSTVSLLKGSIKSKLPISYKAHKAQKELKEAAARSTAEFEGKPVKKSKALPSDYSKTGKFSPLVDYEARQRTAEAYMIHATTR</sequence>
<dbReference type="OrthoDB" id="3552792at2759"/>
<reference evidence="2 3" key="1">
    <citation type="submission" date="2020-03" db="EMBL/GenBank/DDBJ databases">
        <title>Draft Genome Sequence of Cudoniella acicularis.</title>
        <authorList>
            <person name="Buettner E."/>
            <person name="Kellner H."/>
        </authorList>
    </citation>
    <scope>NUCLEOTIDE SEQUENCE [LARGE SCALE GENOMIC DNA]</scope>
    <source>
        <strain evidence="2 3">DSM 108380</strain>
    </source>
</reference>
<keyword evidence="3" id="KW-1185">Reference proteome</keyword>
<comment type="caution">
    <text evidence="2">The sequence shown here is derived from an EMBL/GenBank/DDBJ whole genome shotgun (WGS) entry which is preliminary data.</text>
</comment>
<gene>
    <name evidence="2" type="ORF">G7Y89_g802</name>
</gene>
<protein>
    <submittedName>
        <fullName evidence="2">Uncharacterized protein</fullName>
    </submittedName>
</protein>
<feature type="compositionally biased region" description="Low complexity" evidence="1">
    <location>
        <begin position="62"/>
        <end position="76"/>
    </location>
</feature>
<accession>A0A8H4RWI5</accession>
<dbReference type="EMBL" id="JAAMPI010000028">
    <property type="protein sequence ID" value="KAF4637280.1"/>
    <property type="molecule type" value="Genomic_DNA"/>
</dbReference>
<evidence type="ECO:0000313" key="2">
    <source>
        <dbReference type="EMBL" id="KAF4637280.1"/>
    </source>
</evidence>
<organism evidence="2 3">
    <name type="scientific">Cudoniella acicularis</name>
    <dbReference type="NCBI Taxonomy" id="354080"/>
    <lineage>
        <taxon>Eukaryota</taxon>
        <taxon>Fungi</taxon>
        <taxon>Dikarya</taxon>
        <taxon>Ascomycota</taxon>
        <taxon>Pezizomycotina</taxon>
        <taxon>Leotiomycetes</taxon>
        <taxon>Helotiales</taxon>
        <taxon>Tricladiaceae</taxon>
        <taxon>Cudoniella</taxon>
    </lineage>
</organism>
<proteinExistence type="predicted"/>
<feature type="compositionally biased region" description="Basic and acidic residues" evidence="1">
    <location>
        <begin position="49"/>
        <end position="61"/>
    </location>
</feature>
<evidence type="ECO:0000313" key="3">
    <source>
        <dbReference type="Proteomes" id="UP000566819"/>
    </source>
</evidence>
<name>A0A8H4RWI5_9HELO</name>
<dbReference type="AlphaFoldDB" id="A0A8H4RWI5"/>
<dbReference type="Proteomes" id="UP000566819">
    <property type="component" value="Unassembled WGS sequence"/>
</dbReference>